<dbReference type="AlphaFoldDB" id="A0A851QQY1"/>
<comment type="caution">
    <text evidence="1">The sequence shown here is derived from an EMBL/GenBank/DDBJ whole genome shotgun (WGS) entry which is preliminary data.</text>
</comment>
<accession>A0A851QQY1</accession>
<name>A0A851QQY1_TYCCO</name>
<sequence>QPELGKPMRNCYSLPGLDFTYGMYMHKRDGGVAEAIGHWDSVKAKPHRRVMPRDFVTMGRRAVDEGCTKAREFALYYNYMDIRCKDKDVLRYGGKIPPDMTFGRPSRPPTPIFDILQHRYKELWMERQRARTVVQHSPVKKKVGILPAGEVRENRASFLRAHPLPVKEESFWHPQRFEKVRAPQTHPVTKVSFSEPLQA</sequence>
<evidence type="ECO:0000313" key="2">
    <source>
        <dbReference type="Proteomes" id="UP000631545"/>
    </source>
</evidence>
<dbReference type="Proteomes" id="UP000631545">
    <property type="component" value="Unassembled WGS sequence"/>
</dbReference>
<dbReference type="PANTHER" id="PTHR28617:SF1">
    <property type="entry name" value="CILIA- AND FLAGELLA-ASSOCIATED PROTEIN 77"/>
    <property type="match status" value="1"/>
</dbReference>
<keyword evidence="2" id="KW-1185">Reference proteome</keyword>
<dbReference type="PANTHER" id="PTHR28617">
    <property type="entry name" value="CILIA- AND FLAGELLA-ASSOCIATED PROTEIN 77"/>
    <property type="match status" value="1"/>
</dbReference>
<reference evidence="1" key="1">
    <citation type="submission" date="2019-09" db="EMBL/GenBank/DDBJ databases">
        <title>Bird 10,000 Genomes (B10K) Project - Family phase.</title>
        <authorList>
            <person name="Zhang G."/>
        </authorList>
    </citation>
    <scope>NUCLEOTIDE SEQUENCE</scope>
    <source>
        <strain evidence="1">OUT-0024</strain>
        <tissue evidence="1">Muscle</tissue>
    </source>
</reference>
<evidence type="ECO:0000313" key="1">
    <source>
        <dbReference type="EMBL" id="NXC83378.1"/>
    </source>
</evidence>
<feature type="non-terminal residue" evidence="1">
    <location>
        <position position="1"/>
    </location>
</feature>
<dbReference type="EMBL" id="WBND01000197">
    <property type="protein sequence ID" value="NXC83378.1"/>
    <property type="molecule type" value="Genomic_DNA"/>
</dbReference>
<proteinExistence type="predicted"/>
<protein>
    <submittedName>
        <fullName evidence="1">CFA77 protein</fullName>
    </submittedName>
</protein>
<dbReference type="InterPro" id="IPR029147">
    <property type="entry name" value="CFAP77"/>
</dbReference>
<organism evidence="1 2">
    <name type="scientific">Tychaedon coryphoeus</name>
    <name type="common">Karoo scrub-robin</name>
    <name type="synonym">Erythropygia coryphaeus</name>
    <dbReference type="NCBI Taxonomy" id="614051"/>
    <lineage>
        <taxon>Eukaryota</taxon>
        <taxon>Metazoa</taxon>
        <taxon>Chordata</taxon>
        <taxon>Craniata</taxon>
        <taxon>Vertebrata</taxon>
        <taxon>Euteleostomi</taxon>
        <taxon>Archelosauria</taxon>
        <taxon>Archosauria</taxon>
        <taxon>Dinosauria</taxon>
        <taxon>Saurischia</taxon>
        <taxon>Theropoda</taxon>
        <taxon>Coelurosauria</taxon>
        <taxon>Aves</taxon>
        <taxon>Neognathae</taxon>
        <taxon>Neoaves</taxon>
        <taxon>Telluraves</taxon>
        <taxon>Australaves</taxon>
        <taxon>Passeriformes</taxon>
        <taxon>Muscicapidae</taxon>
        <taxon>Cercotrichas</taxon>
    </lineage>
</organism>
<gene>
    <name evidence="1" type="primary">Cfap77</name>
    <name evidence="1" type="ORF">CERCOR_R13312</name>
</gene>
<dbReference type="Pfam" id="PF14825">
    <property type="entry name" value="CFAP77"/>
    <property type="match status" value="1"/>
</dbReference>
<feature type="non-terminal residue" evidence="1">
    <location>
        <position position="199"/>
    </location>
</feature>